<reference evidence="2" key="1">
    <citation type="submission" date="2019-03" db="EMBL/GenBank/DDBJ databases">
        <title>Single cell metagenomics reveals metabolic interactions within the superorganism composed of flagellate Streblomastix strix and complex community of Bacteroidetes bacteria on its surface.</title>
        <authorList>
            <person name="Treitli S.C."/>
            <person name="Kolisko M."/>
            <person name="Husnik F."/>
            <person name="Keeling P."/>
            <person name="Hampl V."/>
        </authorList>
    </citation>
    <scope>NUCLEOTIDE SEQUENCE</scope>
    <source>
        <strain evidence="2">STM</strain>
    </source>
</reference>
<dbReference type="AlphaFoldDB" id="A0A5J4T1K5"/>
<sequence length="36" mass="4292">MFIWTGVSPVGKGLSKATLFLWNIFFLFIVFKYYQE</sequence>
<organism evidence="2">
    <name type="scientific">termite gut metagenome</name>
    <dbReference type="NCBI Taxonomy" id="433724"/>
    <lineage>
        <taxon>unclassified sequences</taxon>
        <taxon>metagenomes</taxon>
        <taxon>organismal metagenomes</taxon>
    </lineage>
</organism>
<keyword evidence="1" id="KW-0472">Membrane</keyword>
<keyword evidence="1" id="KW-1133">Transmembrane helix</keyword>
<name>A0A5J4T1K5_9ZZZZ</name>
<comment type="caution">
    <text evidence="2">The sequence shown here is derived from an EMBL/GenBank/DDBJ whole genome shotgun (WGS) entry which is preliminary data.</text>
</comment>
<protein>
    <submittedName>
        <fullName evidence="2">Uncharacterized protein</fullName>
    </submittedName>
</protein>
<dbReference type="EMBL" id="SNRY01000003">
    <property type="protein sequence ID" value="KAA6352389.1"/>
    <property type="molecule type" value="Genomic_DNA"/>
</dbReference>
<accession>A0A5J4T1K5</accession>
<proteinExistence type="predicted"/>
<gene>
    <name evidence="2" type="ORF">EZS27_000339</name>
</gene>
<keyword evidence="1" id="KW-0812">Transmembrane</keyword>
<feature type="transmembrane region" description="Helical" evidence="1">
    <location>
        <begin position="17"/>
        <end position="34"/>
    </location>
</feature>
<evidence type="ECO:0000313" key="2">
    <source>
        <dbReference type="EMBL" id="KAA6352389.1"/>
    </source>
</evidence>
<evidence type="ECO:0000256" key="1">
    <source>
        <dbReference type="SAM" id="Phobius"/>
    </source>
</evidence>